<evidence type="ECO:0000256" key="6">
    <source>
        <dbReference type="SAM" id="MobiDB-lite"/>
    </source>
</evidence>
<dbReference type="SMART" id="SM00749">
    <property type="entry name" value="BON"/>
    <property type="match status" value="1"/>
</dbReference>
<comment type="subcellular location">
    <subcellularLocation>
        <location evidence="1">Periplasm</location>
    </subcellularLocation>
</comment>
<dbReference type="InterPro" id="IPR007055">
    <property type="entry name" value="BON_dom"/>
</dbReference>
<feature type="region of interest" description="Disordered" evidence="6">
    <location>
        <begin position="34"/>
        <end position="63"/>
    </location>
</feature>
<name>A0A3S0PF20_9GAMM</name>
<protein>
    <recommendedName>
        <fullName evidence="5">Osmotically-inducible protein Y</fullName>
    </recommendedName>
</protein>
<evidence type="ECO:0000313" key="9">
    <source>
        <dbReference type="EMBL" id="RUL64176.1"/>
    </source>
</evidence>
<dbReference type="Proteomes" id="UP000267077">
    <property type="component" value="Unassembled WGS sequence"/>
</dbReference>
<feature type="domain" description="BON" evidence="8">
    <location>
        <begin position="62"/>
        <end position="131"/>
    </location>
</feature>
<keyword evidence="2 7" id="KW-0732">Signal</keyword>
<dbReference type="GO" id="GO:0042597">
    <property type="term" value="C:periplasmic space"/>
    <property type="evidence" value="ECO:0007669"/>
    <property type="project" value="UniProtKB-SubCell"/>
</dbReference>
<evidence type="ECO:0000256" key="3">
    <source>
        <dbReference type="ARBA" id="ARBA00022737"/>
    </source>
</evidence>
<dbReference type="Pfam" id="PF04972">
    <property type="entry name" value="BON"/>
    <property type="match status" value="1"/>
</dbReference>
<dbReference type="InterPro" id="IPR051686">
    <property type="entry name" value="Lipoprotein_DolP"/>
</dbReference>
<dbReference type="InterPro" id="IPR014004">
    <property type="entry name" value="Transpt-assoc_nodulatn_dom_bac"/>
</dbReference>
<reference evidence="9 10" key="1">
    <citation type="submission" date="2018-12" db="EMBL/GenBank/DDBJ databases">
        <title>Dyella dinghuensis sp. nov. DHOA06 and Dyella choica sp. nov. 4M-K27, isolated from forest soil.</title>
        <authorList>
            <person name="Qiu L.-H."/>
            <person name="Gao Z.-H."/>
        </authorList>
    </citation>
    <scope>NUCLEOTIDE SEQUENCE [LARGE SCALE GENOMIC DNA]</scope>
    <source>
        <strain evidence="9 10">DHOA06</strain>
    </source>
</reference>
<dbReference type="OrthoDB" id="8910395at2"/>
<keyword evidence="10" id="KW-1185">Reference proteome</keyword>
<keyword evidence="4" id="KW-0574">Periplasm</keyword>
<dbReference type="PANTHER" id="PTHR34606:SF15">
    <property type="entry name" value="BON DOMAIN-CONTAINING PROTEIN"/>
    <property type="match status" value="1"/>
</dbReference>
<feature type="chain" id="PRO_5018731841" description="Osmotically-inducible protein Y" evidence="7">
    <location>
        <begin position="31"/>
        <end position="147"/>
    </location>
</feature>
<keyword evidence="3" id="KW-0677">Repeat</keyword>
<dbReference type="RefSeq" id="WP_126673455.1">
    <property type="nucleotide sequence ID" value="NZ_RYZR01000005.1"/>
</dbReference>
<dbReference type="Gene3D" id="3.30.1340.30">
    <property type="match status" value="1"/>
</dbReference>
<evidence type="ECO:0000256" key="4">
    <source>
        <dbReference type="ARBA" id="ARBA00022764"/>
    </source>
</evidence>
<dbReference type="FunFam" id="3.30.1340.30:FF:000001">
    <property type="entry name" value="Molecular chaperone OsmY"/>
    <property type="match status" value="1"/>
</dbReference>
<accession>A0A3S0PF20</accession>
<sequence>MRNLSILRKTLIASGVLMAVAALPLTQAMAQDTSGSSAMQSSQQAPASAASSSNETVPGKVDDSWITTKVKSKLAAAKGIKSSDISVNTTEGVVTLTGTVASSKQRTRVEHLAKQVKGVKSVDGSGLTVSATSSSSTPASSSSASNH</sequence>
<evidence type="ECO:0000256" key="2">
    <source>
        <dbReference type="ARBA" id="ARBA00022729"/>
    </source>
</evidence>
<dbReference type="EMBL" id="RYZR01000005">
    <property type="protein sequence ID" value="RUL64176.1"/>
    <property type="molecule type" value="Genomic_DNA"/>
</dbReference>
<gene>
    <name evidence="9" type="ORF">EKH79_08970</name>
</gene>
<organism evidence="9 10">
    <name type="scientific">Dyella dinghuensis</name>
    <dbReference type="NCBI Taxonomy" id="1920169"/>
    <lineage>
        <taxon>Bacteria</taxon>
        <taxon>Pseudomonadati</taxon>
        <taxon>Pseudomonadota</taxon>
        <taxon>Gammaproteobacteria</taxon>
        <taxon>Lysobacterales</taxon>
        <taxon>Rhodanobacteraceae</taxon>
        <taxon>Dyella</taxon>
    </lineage>
</organism>
<evidence type="ECO:0000256" key="7">
    <source>
        <dbReference type="SAM" id="SignalP"/>
    </source>
</evidence>
<evidence type="ECO:0000259" key="8">
    <source>
        <dbReference type="PROSITE" id="PS50914"/>
    </source>
</evidence>
<comment type="caution">
    <text evidence="9">The sequence shown here is derived from an EMBL/GenBank/DDBJ whole genome shotgun (WGS) entry which is preliminary data.</text>
</comment>
<dbReference type="PROSITE" id="PS50914">
    <property type="entry name" value="BON"/>
    <property type="match status" value="1"/>
</dbReference>
<evidence type="ECO:0000256" key="1">
    <source>
        <dbReference type="ARBA" id="ARBA00004418"/>
    </source>
</evidence>
<feature type="compositionally biased region" description="Low complexity" evidence="6">
    <location>
        <begin position="130"/>
        <end position="147"/>
    </location>
</feature>
<dbReference type="AlphaFoldDB" id="A0A3S0PF20"/>
<feature type="compositionally biased region" description="Low complexity" evidence="6">
    <location>
        <begin position="34"/>
        <end position="53"/>
    </location>
</feature>
<dbReference type="PANTHER" id="PTHR34606">
    <property type="entry name" value="BON DOMAIN-CONTAINING PROTEIN"/>
    <property type="match status" value="1"/>
</dbReference>
<evidence type="ECO:0000313" key="10">
    <source>
        <dbReference type="Proteomes" id="UP000267077"/>
    </source>
</evidence>
<evidence type="ECO:0000256" key="5">
    <source>
        <dbReference type="ARBA" id="ARBA00070588"/>
    </source>
</evidence>
<feature type="region of interest" description="Disordered" evidence="6">
    <location>
        <begin position="120"/>
        <end position="147"/>
    </location>
</feature>
<feature type="signal peptide" evidence="7">
    <location>
        <begin position="1"/>
        <end position="30"/>
    </location>
</feature>
<proteinExistence type="predicted"/>